<proteinExistence type="predicted"/>
<reference evidence="1 2" key="1">
    <citation type="submission" date="2023-08" db="EMBL/GenBank/DDBJ databases">
        <title>Transcriptome Analysis of Halomonas alkalicola CICC 11012s to Identify the Genes Involved in Alkaline Tolerances.</title>
        <authorList>
            <person name="Zhai L."/>
        </authorList>
    </citation>
    <scope>NUCLEOTIDE SEQUENCE [LARGE SCALE GENOMIC DNA]</scope>
    <source>
        <strain evidence="1 2">CICC 11012s</strain>
    </source>
</reference>
<dbReference type="SUPFAM" id="SSF52540">
    <property type="entry name" value="P-loop containing nucleoside triphosphate hydrolases"/>
    <property type="match status" value="1"/>
</dbReference>
<gene>
    <name evidence="1" type="ORF">B6N23_13085</name>
</gene>
<accession>A0ABY9H2R0</accession>
<evidence type="ECO:0000313" key="1">
    <source>
        <dbReference type="EMBL" id="WLI72684.1"/>
    </source>
</evidence>
<sequence>MQELVKDQVFSPVDIDLDAFNISALRDKIKHYSGVEIDCTFSRVEKFFDGKCYVFGLLLVPKRAVDGELVKIVRDGPLKRVGGTARIFSSEDVLMRSLDQCMRAEKPEDYKFLFSPRKFSDRAGGQSGNHAKFLDHNLPDKQLICPKFVGRKEEITLLWQWMAEPFDYTRVLAGDGGKGKTSIAYQFCEEFSRSAPQGFEKIIWLTAKEKQFSGIANEYYDLNGADFSNAQDFLLSLAEHCALLESDVDGLSVNGLKSLIKQSIAFFPSLVVVDNIDALDDDDQKKIVDCCRHLASDKVRYLITTRKKFSYSSESCIDVSGMNADEHKEYVLSLVEKYRIKDFKQGFINKIHEVSDGSPLLTQSIIRLHRSGLSLDKAISEWRGELGEDARNAAVRREIDSLTPEAKRALLAVTYFGSCSFTELRQVLAVPKIKLMDVVEELKALFLVDEPRIVQGEDRFSVSSTTSLLVGEIRKEMAGDHQALLNEVRRHRSSVKEGKRGNRHRVGMAISQARALKLEGDFSRAFETIDNELSRQKQHPDLILTKGWLYLESVPPNYEEARKCFRISHSKGGKAQKSFYMTVGIGPKKERCILKE</sequence>
<dbReference type="Proteomes" id="UP001235344">
    <property type="component" value="Chromosome"/>
</dbReference>
<dbReference type="RefSeq" id="WP_305499597.1">
    <property type="nucleotide sequence ID" value="NZ_CP131913.1"/>
</dbReference>
<dbReference type="Gene3D" id="3.40.50.300">
    <property type="entry name" value="P-loop containing nucleotide triphosphate hydrolases"/>
    <property type="match status" value="1"/>
</dbReference>
<dbReference type="InterPro" id="IPR027417">
    <property type="entry name" value="P-loop_NTPase"/>
</dbReference>
<name>A0ABY9H2R0_9GAMM</name>
<organism evidence="1 2">
    <name type="scientific">Halomonas alkalicola</name>
    <dbReference type="NCBI Taxonomy" id="1930622"/>
    <lineage>
        <taxon>Bacteria</taxon>
        <taxon>Pseudomonadati</taxon>
        <taxon>Pseudomonadota</taxon>
        <taxon>Gammaproteobacteria</taxon>
        <taxon>Oceanospirillales</taxon>
        <taxon>Halomonadaceae</taxon>
        <taxon>Halomonas</taxon>
    </lineage>
</organism>
<keyword evidence="2" id="KW-1185">Reference proteome</keyword>
<evidence type="ECO:0008006" key="3">
    <source>
        <dbReference type="Google" id="ProtNLM"/>
    </source>
</evidence>
<evidence type="ECO:0000313" key="2">
    <source>
        <dbReference type="Proteomes" id="UP001235344"/>
    </source>
</evidence>
<protein>
    <recommendedName>
        <fullName evidence="3">NB-ARC domain-containing protein</fullName>
    </recommendedName>
</protein>
<dbReference type="EMBL" id="CP131913">
    <property type="protein sequence ID" value="WLI72684.1"/>
    <property type="molecule type" value="Genomic_DNA"/>
</dbReference>